<dbReference type="PANTHER" id="PTHR30047:SF7">
    <property type="entry name" value="HIGH-AFFINITY CHOLINE TRANSPORT PROTEIN"/>
    <property type="match status" value="1"/>
</dbReference>
<evidence type="ECO:0000256" key="5">
    <source>
        <dbReference type="ARBA" id="ARBA00022692"/>
    </source>
</evidence>
<organism evidence="9 10">
    <name type="scientific">Fusicatenibacter saccharivorans</name>
    <dbReference type="NCBI Taxonomy" id="1150298"/>
    <lineage>
        <taxon>Bacteria</taxon>
        <taxon>Bacillati</taxon>
        <taxon>Bacillota</taxon>
        <taxon>Clostridia</taxon>
        <taxon>Lachnospirales</taxon>
        <taxon>Lachnospiraceae</taxon>
        <taxon>Fusicatenibacter</taxon>
    </lineage>
</organism>
<evidence type="ECO:0000256" key="8">
    <source>
        <dbReference type="SAM" id="Phobius"/>
    </source>
</evidence>
<evidence type="ECO:0000256" key="6">
    <source>
        <dbReference type="ARBA" id="ARBA00022989"/>
    </source>
</evidence>
<feature type="transmembrane region" description="Helical" evidence="8">
    <location>
        <begin position="26"/>
        <end position="46"/>
    </location>
</feature>
<keyword evidence="4" id="KW-1003">Cell membrane</keyword>
<keyword evidence="7 8" id="KW-0472">Membrane</keyword>
<gene>
    <name evidence="9" type="primary">caiT</name>
    <name evidence="9" type="ORF">ERS852406_01967</name>
</gene>
<dbReference type="GO" id="GO:0005886">
    <property type="term" value="C:plasma membrane"/>
    <property type="evidence" value="ECO:0007669"/>
    <property type="project" value="UniProtKB-SubCell"/>
</dbReference>
<dbReference type="EMBL" id="CYYV01000009">
    <property type="protein sequence ID" value="CUO43990.1"/>
    <property type="molecule type" value="Genomic_DNA"/>
</dbReference>
<reference evidence="9 10" key="1">
    <citation type="submission" date="2015-09" db="EMBL/GenBank/DDBJ databases">
        <authorList>
            <consortium name="Pathogen Informatics"/>
        </authorList>
    </citation>
    <scope>NUCLEOTIDE SEQUENCE [LARGE SCALE GENOMIC DNA]</scope>
    <source>
        <strain evidence="9 10">2789STDY5608849</strain>
    </source>
</reference>
<accession>A0A174F6L6</accession>
<keyword evidence="6 8" id="KW-1133">Transmembrane helix</keyword>
<feature type="transmembrane region" description="Helical" evidence="8">
    <location>
        <begin position="360"/>
        <end position="379"/>
    </location>
</feature>
<evidence type="ECO:0000256" key="2">
    <source>
        <dbReference type="ARBA" id="ARBA00005658"/>
    </source>
</evidence>
<evidence type="ECO:0000313" key="9">
    <source>
        <dbReference type="EMBL" id="CUO43990.1"/>
    </source>
</evidence>
<evidence type="ECO:0000256" key="1">
    <source>
        <dbReference type="ARBA" id="ARBA00004651"/>
    </source>
</evidence>
<comment type="similarity">
    <text evidence="2">Belongs to the BCCT transporter (TC 2.A.15) family.</text>
</comment>
<feature type="transmembrane region" description="Helical" evidence="8">
    <location>
        <begin position="331"/>
        <end position="348"/>
    </location>
</feature>
<feature type="transmembrane region" description="Helical" evidence="8">
    <location>
        <begin position="420"/>
        <end position="449"/>
    </location>
</feature>
<feature type="transmembrane region" description="Helical" evidence="8">
    <location>
        <begin position="243"/>
        <end position="261"/>
    </location>
</feature>
<evidence type="ECO:0000256" key="3">
    <source>
        <dbReference type="ARBA" id="ARBA00022448"/>
    </source>
</evidence>
<feature type="transmembrane region" description="Helical" evidence="8">
    <location>
        <begin position="273"/>
        <end position="296"/>
    </location>
</feature>
<feature type="transmembrane region" description="Helical" evidence="8">
    <location>
        <begin position="104"/>
        <end position="125"/>
    </location>
</feature>
<evidence type="ECO:0000256" key="4">
    <source>
        <dbReference type="ARBA" id="ARBA00022475"/>
    </source>
</evidence>
<name>A0A174F6L6_9FIRM</name>
<evidence type="ECO:0000256" key="7">
    <source>
        <dbReference type="ARBA" id="ARBA00023136"/>
    </source>
</evidence>
<keyword evidence="3" id="KW-0813">Transport</keyword>
<dbReference type="Proteomes" id="UP000095706">
    <property type="component" value="Unassembled WGS sequence"/>
</dbReference>
<dbReference type="Pfam" id="PF02028">
    <property type="entry name" value="BCCT"/>
    <property type="match status" value="1"/>
</dbReference>
<dbReference type="InterPro" id="IPR000060">
    <property type="entry name" value="BCCT_transptr"/>
</dbReference>
<feature type="transmembrane region" description="Helical" evidence="8">
    <location>
        <begin position="492"/>
        <end position="510"/>
    </location>
</feature>
<feature type="transmembrane region" description="Helical" evidence="8">
    <location>
        <begin position="66"/>
        <end position="84"/>
    </location>
</feature>
<proteinExistence type="inferred from homology"/>
<comment type="subcellular location">
    <subcellularLocation>
        <location evidence="1">Cell membrane</location>
        <topology evidence="1">Multi-pass membrane protein</topology>
    </subcellularLocation>
</comment>
<protein>
    <submittedName>
        <fullName evidence="9">L-carnitine/gamma-butyrobetaine antiporter</fullName>
    </submittedName>
</protein>
<feature type="transmembrane region" description="Helical" evidence="8">
    <location>
        <begin position="461"/>
        <end position="480"/>
    </location>
</feature>
<dbReference type="PANTHER" id="PTHR30047">
    <property type="entry name" value="HIGH-AFFINITY CHOLINE TRANSPORT PROTEIN-RELATED"/>
    <property type="match status" value="1"/>
</dbReference>
<keyword evidence="5 8" id="KW-0812">Transmembrane</keyword>
<feature type="transmembrane region" description="Helical" evidence="8">
    <location>
        <begin position="203"/>
        <end position="223"/>
    </location>
</feature>
<dbReference type="GO" id="GO:0022857">
    <property type="term" value="F:transmembrane transporter activity"/>
    <property type="evidence" value="ECO:0007669"/>
    <property type="project" value="InterPro"/>
</dbReference>
<feature type="transmembrane region" description="Helical" evidence="8">
    <location>
        <begin position="157"/>
        <end position="176"/>
    </location>
</feature>
<dbReference type="AlphaFoldDB" id="A0A174F6L6"/>
<evidence type="ECO:0000313" key="10">
    <source>
        <dbReference type="Proteomes" id="UP000095706"/>
    </source>
</evidence>
<sequence>MHRMRITQKGKKMNSKNQQKKKEIDWMITLVPLALIVALCIVFFFAPEQSNQVLGQIRFLFGDTFGTYYLVIGLGIFFLSLFLAGSKYGNIVLGKPDEKPKYSFFAWGCMMFTCGLAADILFYSFSEWILYATDPHIAELGSIQDWAGVFPLFHWSFIPWGFYLVLAVAFGFMLHVRKRNRQKYSEACRPILGKQTDGIGGRLIDLLAVFALLAGTATTFSVATPLMAEIIGELFHMEVSRTVINIIILLITCCVYTYSLLHGFKGISILAKVCIYLFFGLLAFVLLFGGETRYIIETGFSSLGKMIQNFIGLSTYTDPMRTTNFPQNWTIYYWAYWMVWCVAAPFFIGSISRGRTVRQTILGGYGFGVGSTLVSFIILGNYSMGKQISGAIDFISQYNESGDLYHLIVSMIKTMPCAPLIMVVVLVTMVAFYATSFDSIALTASCYSYRKLEDGEEPAKGIQLMWCILLILLPIALLFAESSMNSLQSVSIVAAFPIGIVIVMIAVSFLKDAKLYLEELQGGKAHGEEKKENR</sequence>